<dbReference type="PANTHER" id="PTHR43591:SF24">
    <property type="entry name" value="2-METHOXY-6-POLYPRENYL-1,4-BENZOQUINOL METHYLASE, MITOCHONDRIAL"/>
    <property type="match status" value="1"/>
</dbReference>
<dbReference type="InterPro" id="IPR029063">
    <property type="entry name" value="SAM-dependent_MTases_sf"/>
</dbReference>
<evidence type="ECO:0000313" key="1">
    <source>
        <dbReference type="EMBL" id="KAJ5414522.1"/>
    </source>
</evidence>
<keyword evidence="2" id="KW-1185">Reference proteome</keyword>
<accession>A0A9W9WC23</accession>
<reference evidence="1" key="1">
    <citation type="submission" date="2022-12" db="EMBL/GenBank/DDBJ databases">
        <authorList>
            <person name="Petersen C."/>
        </authorList>
    </citation>
    <scope>NUCLEOTIDE SEQUENCE</scope>
    <source>
        <strain evidence="1">IBT 29677</strain>
    </source>
</reference>
<dbReference type="SUPFAM" id="SSF53335">
    <property type="entry name" value="S-adenosyl-L-methionine-dependent methyltransferases"/>
    <property type="match status" value="1"/>
</dbReference>
<sequence length="352" mass="40176">MANINETIVPDPNLYEYEAAGSYDIDDWQSETTSIGSSMYRGLEENGRKYQTLKATESFTPSDEKQFESYEAGHITALVMEADRENPLFRAPIKNPKHILDIGTGRGSWAVDVADTFPDATVRGVDLFPPPIEWLPPNCILEVDDVLQGWTWQEPFDLVHLRILEGSFTPEEQKRLYAEIYKNIRPGGWIEQLELTPHFVSDDGSLPPDNILADWGQTLINAGNKSGRPFNLFDTCQDHIKEAGFVDREIYLAKWPLGPWPRDKRLKEAGTVNHEHWSIGMEGYGMFLFTKFGDPVPWSKEEVQVYTAKLRNELKNPRFHIYHEAKRVWARKPFPEEEAAAAAAVKKEPKSP</sequence>
<dbReference type="GeneID" id="81364766"/>
<dbReference type="Gene3D" id="3.40.50.150">
    <property type="entry name" value="Vaccinia Virus protein VP39"/>
    <property type="match status" value="1"/>
</dbReference>
<evidence type="ECO:0000313" key="2">
    <source>
        <dbReference type="Proteomes" id="UP001147747"/>
    </source>
</evidence>
<dbReference type="RefSeq" id="XP_056494368.1">
    <property type="nucleotide sequence ID" value="XM_056625786.1"/>
</dbReference>
<dbReference type="CDD" id="cd02440">
    <property type="entry name" value="AdoMet_MTases"/>
    <property type="match status" value="1"/>
</dbReference>
<protein>
    <recommendedName>
        <fullName evidence="3">Methyltransferase domain-containing protein</fullName>
    </recommendedName>
</protein>
<reference evidence="1" key="2">
    <citation type="journal article" date="2023" name="IMA Fungus">
        <title>Comparative genomic study of the Penicillium genus elucidates a diverse pangenome and 15 lateral gene transfer events.</title>
        <authorList>
            <person name="Petersen C."/>
            <person name="Sorensen T."/>
            <person name="Nielsen M.R."/>
            <person name="Sondergaard T.E."/>
            <person name="Sorensen J.L."/>
            <person name="Fitzpatrick D.A."/>
            <person name="Frisvad J.C."/>
            <person name="Nielsen K.L."/>
        </authorList>
    </citation>
    <scope>NUCLEOTIDE SEQUENCE</scope>
    <source>
        <strain evidence="1">IBT 29677</strain>
    </source>
</reference>
<name>A0A9W9WC23_9EURO</name>
<dbReference type="PANTHER" id="PTHR43591">
    <property type="entry name" value="METHYLTRANSFERASE"/>
    <property type="match status" value="1"/>
</dbReference>
<dbReference type="OrthoDB" id="529367at2759"/>
<dbReference type="AlphaFoldDB" id="A0A9W9WC23"/>
<evidence type="ECO:0008006" key="3">
    <source>
        <dbReference type="Google" id="ProtNLM"/>
    </source>
</evidence>
<dbReference type="EMBL" id="JAPZBU010000003">
    <property type="protein sequence ID" value="KAJ5414522.1"/>
    <property type="molecule type" value="Genomic_DNA"/>
</dbReference>
<dbReference type="Pfam" id="PF13489">
    <property type="entry name" value="Methyltransf_23"/>
    <property type="match status" value="1"/>
</dbReference>
<gene>
    <name evidence="1" type="ORF">N7509_001149</name>
</gene>
<comment type="caution">
    <text evidence="1">The sequence shown here is derived from an EMBL/GenBank/DDBJ whole genome shotgun (WGS) entry which is preliminary data.</text>
</comment>
<dbReference type="Proteomes" id="UP001147747">
    <property type="component" value="Unassembled WGS sequence"/>
</dbReference>
<dbReference type="GO" id="GO:0008168">
    <property type="term" value="F:methyltransferase activity"/>
    <property type="evidence" value="ECO:0007669"/>
    <property type="project" value="TreeGrafter"/>
</dbReference>
<proteinExistence type="predicted"/>
<organism evidence="1 2">
    <name type="scientific">Penicillium cosmopolitanum</name>
    <dbReference type="NCBI Taxonomy" id="1131564"/>
    <lineage>
        <taxon>Eukaryota</taxon>
        <taxon>Fungi</taxon>
        <taxon>Dikarya</taxon>
        <taxon>Ascomycota</taxon>
        <taxon>Pezizomycotina</taxon>
        <taxon>Eurotiomycetes</taxon>
        <taxon>Eurotiomycetidae</taxon>
        <taxon>Eurotiales</taxon>
        <taxon>Aspergillaceae</taxon>
        <taxon>Penicillium</taxon>
    </lineage>
</organism>